<dbReference type="EMBL" id="LT960611">
    <property type="protein sequence ID" value="SON50024.1"/>
    <property type="molecule type" value="Genomic_DNA"/>
</dbReference>
<organism evidence="6 7">
    <name type="scientific">Vibrio tapetis subsp. tapetis</name>
    <dbReference type="NCBI Taxonomy" id="1671868"/>
    <lineage>
        <taxon>Bacteria</taxon>
        <taxon>Pseudomonadati</taxon>
        <taxon>Pseudomonadota</taxon>
        <taxon>Gammaproteobacteria</taxon>
        <taxon>Vibrionales</taxon>
        <taxon>Vibrionaceae</taxon>
        <taxon>Vibrio</taxon>
    </lineage>
</organism>
<feature type="transmembrane region" description="Helical" evidence="5">
    <location>
        <begin position="46"/>
        <end position="67"/>
    </location>
</feature>
<feature type="transmembrane region" description="Helical" evidence="5">
    <location>
        <begin position="73"/>
        <end position="96"/>
    </location>
</feature>
<evidence type="ECO:0000313" key="7">
    <source>
        <dbReference type="Proteomes" id="UP000235828"/>
    </source>
</evidence>
<dbReference type="SUPFAM" id="SSF103473">
    <property type="entry name" value="MFS general substrate transporter"/>
    <property type="match status" value="1"/>
</dbReference>
<keyword evidence="4" id="KW-0762">Sugar transport</keyword>
<keyword evidence="5" id="KW-0812">Transmembrane</keyword>
<gene>
    <name evidence="6" type="ORF">VTAP4600_A2045</name>
</gene>
<feature type="transmembrane region" description="Helical" evidence="5">
    <location>
        <begin position="12"/>
        <end position="34"/>
    </location>
</feature>
<name>A0A2N8ZDN3_9VIBR</name>
<keyword evidence="7" id="KW-1185">Reference proteome</keyword>
<keyword evidence="5" id="KW-1133">Transmembrane helix</keyword>
<dbReference type="Gene3D" id="1.20.1250.20">
    <property type="entry name" value="MFS general substrate transporter like domains"/>
    <property type="match status" value="1"/>
</dbReference>
<accession>A0A2N8ZDN3</accession>
<dbReference type="PANTHER" id="PTHR23535:SF2">
    <property type="entry name" value="SUGAR EFFLUX TRANSPORTER A-RELATED"/>
    <property type="match status" value="1"/>
</dbReference>
<dbReference type="AlphaFoldDB" id="A0A2N8ZDN3"/>
<evidence type="ECO:0000313" key="6">
    <source>
        <dbReference type="EMBL" id="SON50024.1"/>
    </source>
</evidence>
<dbReference type="PANTHER" id="PTHR23535">
    <property type="entry name" value="SUGAR EFFLUX TRANSPORTER A-RELATED"/>
    <property type="match status" value="1"/>
</dbReference>
<dbReference type="KEGG" id="vta:A2045"/>
<proteinExistence type="predicted"/>
<protein>
    <submittedName>
        <fullName evidence="6">Sugar efflux system</fullName>
    </submittedName>
</protein>
<dbReference type="GO" id="GO:0005886">
    <property type="term" value="C:plasma membrane"/>
    <property type="evidence" value="ECO:0007669"/>
    <property type="project" value="UniProtKB-SubCell"/>
</dbReference>
<evidence type="ECO:0000256" key="4">
    <source>
        <dbReference type="ARBA" id="ARBA00022597"/>
    </source>
</evidence>
<evidence type="ECO:0000256" key="2">
    <source>
        <dbReference type="ARBA" id="ARBA00022448"/>
    </source>
</evidence>
<dbReference type="GO" id="GO:0055085">
    <property type="term" value="P:transmembrane transport"/>
    <property type="evidence" value="ECO:0007669"/>
    <property type="project" value="TreeGrafter"/>
</dbReference>
<dbReference type="Proteomes" id="UP000235828">
    <property type="component" value="Chromosome A"/>
</dbReference>
<reference evidence="6 7" key="1">
    <citation type="submission" date="2017-10" db="EMBL/GenBank/DDBJ databases">
        <authorList>
            <person name="Banno H."/>
            <person name="Chua N.-H."/>
        </authorList>
    </citation>
    <scope>NUCLEOTIDE SEQUENCE [LARGE SCALE GENOMIC DNA]</scope>
    <source>
        <strain evidence="6">Vibrio tapetis CECT4600</strain>
    </source>
</reference>
<evidence type="ECO:0000256" key="1">
    <source>
        <dbReference type="ARBA" id="ARBA00004651"/>
    </source>
</evidence>
<comment type="subcellular location">
    <subcellularLocation>
        <location evidence="1">Cell membrane</location>
        <topology evidence="1">Multi-pass membrane protein</topology>
    </subcellularLocation>
</comment>
<evidence type="ECO:0000256" key="3">
    <source>
        <dbReference type="ARBA" id="ARBA00022475"/>
    </source>
</evidence>
<evidence type="ECO:0000256" key="5">
    <source>
        <dbReference type="SAM" id="Phobius"/>
    </source>
</evidence>
<keyword evidence="5" id="KW-0472">Membrane</keyword>
<sequence>MGMLMSSQMWQFFALQIVNGIFIGIIATLGMVALQDRMKHQLGVASTLFSNLMQVSILLSSVSVGLVAQKYNYYTTLYVSFGATACAFLLMGYFYLTFCKKSSVKDKLVLKRS</sequence>
<dbReference type="InterPro" id="IPR036259">
    <property type="entry name" value="MFS_trans_sf"/>
</dbReference>
<keyword evidence="3" id="KW-1003">Cell membrane</keyword>
<keyword evidence="2" id="KW-0813">Transport</keyword>